<feature type="compositionally biased region" description="Low complexity" evidence="1">
    <location>
        <begin position="197"/>
        <end position="211"/>
    </location>
</feature>
<evidence type="ECO:0000313" key="2">
    <source>
        <dbReference type="EMBL" id="CDJ31398.1"/>
    </source>
</evidence>
<dbReference type="Proteomes" id="UP000030744">
    <property type="component" value="Unassembled WGS sequence"/>
</dbReference>
<reference evidence="2" key="1">
    <citation type="submission" date="2013-10" db="EMBL/GenBank/DDBJ databases">
        <title>Genomic analysis of the causative agents of coccidiosis in chickens.</title>
        <authorList>
            <person name="Reid A.J."/>
            <person name="Blake D."/>
            <person name="Billington K."/>
            <person name="Browne H."/>
            <person name="Dunn M."/>
            <person name="Hung S."/>
            <person name="Kawahara F."/>
            <person name="Miranda-Saavedra D."/>
            <person name="Mourier T."/>
            <person name="Nagra H."/>
            <person name="Otto T.D."/>
            <person name="Rawlings N."/>
            <person name="Sanchez A."/>
            <person name="Sanders M."/>
            <person name="Subramaniam C."/>
            <person name="Tay Y."/>
            <person name="Dear P."/>
            <person name="Doerig C."/>
            <person name="Gruber A."/>
            <person name="Parkinson J."/>
            <person name="Shirley M."/>
            <person name="Wan K.L."/>
            <person name="Berriman M."/>
            <person name="Tomley F."/>
            <person name="Pain A."/>
        </authorList>
    </citation>
    <scope>NUCLEOTIDE SEQUENCE [LARGE SCALE GENOMIC DNA]</scope>
    <source>
        <strain evidence="2">Houghton</strain>
    </source>
</reference>
<accession>U6K7E6</accession>
<dbReference type="OrthoDB" id="347617at2759"/>
<proteinExistence type="predicted"/>
<dbReference type="AlphaFoldDB" id="U6K7E6"/>
<evidence type="ECO:0000256" key="1">
    <source>
        <dbReference type="SAM" id="MobiDB-lite"/>
    </source>
</evidence>
<dbReference type="EMBL" id="HG683244">
    <property type="protein sequence ID" value="CDJ31398.1"/>
    <property type="molecule type" value="Genomic_DNA"/>
</dbReference>
<protein>
    <submittedName>
        <fullName evidence="2">WD domain-containing protein, putative</fullName>
    </submittedName>
</protein>
<feature type="region of interest" description="Disordered" evidence="1">
    <location>
        <begin position="892"/>
        <end position="917"/>
    </location>
</feature>
<feature type="region of interest" description="Disordered" evidence="1">
    <location>
        <begin position="184"/>
        <end position="211"/>
    </location>
</feature>
<dbReference type="RefSeq" id="XP_013353963.1">
    <property type="nucleotide sequence ID" value="XM_013498509.1"/>
</dbReference>
<organism evidence="2 3">
    <name type="scientific">Eimeria mitis</name>
    <dbReference type="NCBI Taxonomy" id="44415"/>
    <lineage>
        <taxon>Eukaryota</taxon>
        <taxon>Sar</taxon>
        <taxon>Alveolata</taxon>
        <taxon>Apicomplexa</taxon>
        <taxon>Conoidasida</taxon>
        <taxon>Coccidia</taxon>
        <taxon>Eucoccidiorida</taxon>
        <taxon>Eimeriorina</taxon>
        <taxon>Eimeriidae</taxon>
        <taxon>Eimeria</taxon>
    </lineage>
</organism>
<feature type="region of interest" description="Disordered" evidence="1">
    <location>
        <begin position="756"/>
        <end position="792"/>
    </location>
</feature>
<dbReference type="VEuPathDB" id="ToxoDB:EMH_0066510"/>
<dbReference type="GeneID" id="25381203"/>
<gene>
    <name evidence="2" type="ORF">EMH_0066510</name>
</gene>
<feature type="compositionally biased region" description="Low complexity" evidence="1">
    <location>
        <begin position="337"/>
        <end position="358"/>
    </location>
</feature>
<feature type="region of interest" description="Disordered" evidence="1">
    <location>
        <begin position="589"/>
        <end position="608"/>
    </location>
</feature>
<feature type="region of interest" description="Disordered" evidence="1">
    <location>
        <begin position="485"/>
        <end position="511"/>
    </location>
</feature>
<feature type="region of interest" description="Disordered" evidence="1">
    <location>
        <begin position="1"/>
        <end position="78"/>
    </location>
</feature>
<reference evidence="2" key="2">
    <citation type="submission" date="2013-10" db="EMBL/GenBank/DDBJ databases">
        <authorList>
            <person name="Aslett M."/>
        </authorList>
    </citation>
    <scope>NUCLEOTIDE SEQUENCE [LARGE SCALE GENOMIC DNA]</scope>
    <source>
        <strain evidence="2">Houghton</strain>
    </source>
</reference>
<evidence type="ECO:0000313" key="3">
    <source>
        <dbReference type="Proteomes" id="UP000030744"/>
    </source>
</evidence>
<name>U6K7E6_9EIME</name>
<feature type="region of interest" description="Disordered" evidence="1">
    <location>
        <begin position="257"/>
        <end position="280"/>
    </location>
</feature>
<feature type="compositionally biased region" description="Low complexity" evidence="1">
    <location>
        <begin position="270"/>
        <end position="280"/>
    </location>
</feature>
<keyword evidence="3" id="KW-1185">Reference proteome</keyword>
<feature type="region of interest" description="Disordered" evidence="1">
    <location>
        <begin position="312"/>
        <end position="385"/>
    </location>
</feature>
<sequence>MGPFSRPFKQLTQRVSPVGHCSSNASGDSRAPQPSRPPQTPGPAADPTAVSSSGVSPHPGRAAPKTPQKNAAGPPSTVQDVCGAPEDLTACDIVRDGVCIISGGYLRLMRRRRWRGRRRPLKRAPGAPPEPRWVQGLRIISGGDIEVRGAVIKCRGTAAAAEQGTVWDLRRRLRRRGGPLASSKSLRRLGLKGRGVPAGAPPASKGAPTPTQRIELCARGSIRLLGPAVLHCSETLLWAGDSVTVGEAAEVTASATVSLRGPPSPRRGPRGPSAAAAPPSAADSSFAALAASPTLDSVAAALRQQLALGAPSSAVGPGAPGGGSPWGPPHQPGVPLSPSSAKEAVSAASAPAEVQSEAGGPQGALQQEAPEDPYPRGGSHGGLGGVLKDRCTANAFSNPVRAPAELRGDVFLPLVAGEAGVVYRGGVGGPLGSPHDGWGAASAQEDDLLGAPKGGGLVVVVAGRQLSVEGQISAAGEPGWGCEVTGPSPSKGSRQAAGGAPGPHMGSKGWRGSAPLKTVFRSLLGRPSGGSGPTEAGAAGAAAAAAAAATCATAGSGGSIVLVGESVVFPSPMRSGRVSAAGGGCIRGRPDGWEGAGGPSGAPQNRVRGPQEVPEALGGLCAAGGGGRIAIYAEQPHPLDPVVSRQKEVLKTAVRVAPSALLLLLLLLLVPEALGGLCAAGGGGRIAIYAEQPHPLDPVVLAPGGCALRSSRLDLLPCLCGGGGTIFSRAHRRLIVANKLTAVAAAAAAASAAAAVGSPGPRGQPASPHAFDSKPKEGQEAGAGTPLSDARDAALGTPVDAALTPLEGAPGGAPTGVEALAVLSVQPTPLPVPLYAPTLTLAVEAAVVTLRGRAQGGFGWTPEAAQSGGPSQLPADPGEAKVVLCAARPIAPPSAHRGRQPSPAAAQRVGLGALRGL</sequence>
<feature type="compositionally biased region" description="Polar residues" evidence="1">
    <location>
        <begin position="10"/>
        <end position="27"/>
    </location>
</feature>